<comment type="catalytic activity">
    <reaction evidence="23">
        <text>Preferential cleavage: (Ac)2-L-Lys-D-Ala-|-D-Ala. Also transpeptidation of peptidyl-alanyl moieties that are N-acyl substituents of D-alanine.</text>
        <dbReference type="EC" id="3.4.16.4"/>
    </reaction>
</comment>
<evidence type="ECO:0000256" key="14">
    <source>
        <dbReference type="ARBA" id="ARBA00022801"/>
    </source>
</evidence>
<evidence type="ECO:0000256" key="9">
    <source>
        <dbReference type="ARBA" id="ARBA00022645"/>
    </source>
</evidence>
<comment type="pathway">
    <text evidence="2">Cell wall biogenesis; peptidoglycan biosynthesis.</text>
</comment>
<protein>
    <recommendedName>
        <fullName evidence="6">Penicillin-binding protein 1A</fullName>
        <ecNumber evidence="24">2.4.99.28</ecNumber>
        <ecNumber evidence="5">3.4.16.4</ecNumber>
    </recommendedName>
</protein>
<keyword evidence="8" id="KW-0997">Cell inner membrane</keyword>
<dbReference type="EC" id="3.4.16.4" evidence="5"/>
<keyword evidence="11" id="KW-0328">Glycosyltransferase</keyword>
<feature type="domain" description="Penicillin-binding protein OB-like" evidence="29">
    <location>
        <begin position="311"/>
        <end position="415"/>
    </location>
</feature>
<dbReference type="GO" id="GO:0046677">
    <property type="term" value="P:response to antibiotic"/>
    <property type="evidence" value="ECO:0007669"/>
    <property type="project" value="UniProtKB-KW"/>
</dbReference>
<keyword evidence="16" id="KW-0735">Signal-anchor</keyword>
<evidence type="ECO:0000256" key="6">
    <source>
        <dbReference type="ARBA" id="ARBA00018638"/>
    </source>
</evidence>
<dbReference type="PANTHER" id="PTHR32282">
    <property type="entry name" value="BINDING PROTEIN TRANSPEPTIDASE, PUTATIVE-RELATED"/>
    <property type="match status" value="1"/>
</dbReference>
<dbReference type="Gene3D" id="3.40.710.10">
    <property type="entry name" value="DD-peptidase/beta-lactamase superfamily"/>
    <property type="match status" value="2"/>
</dbReference>
<comment type="caution">
    <text evidence="30">The sequence shown here is derived from an EMBL/GenBank/DDBJ whole genome shotgun (WGS) entry which is preliminary data.</text>
</comment>
<dbReference type="InterPro" id="IPR012338">
    <property type="entry name" value="Beta-lactam/transpept-like"/>
</dbReference>
<keyword evidence="22" id="KW-0961">Cell wall biogenesis/degradation</keyword>
<name>A0A941DGG7_9BURK</name>
<keyword evidence="15" id="KW-0133">Cell shape</keyword>
<dbReference type="GO" id="GO:0071555">
    <property type="term" value="P:cell wall organization"/>
    <property type="evidence" value="ECO:0007669"/>
    <property type="project" value="UniProtKB-KW"/>
</dbReference>
<evidence type="ECO:0000256" key="24">
    <source>
        <dbReference type="ARBA" id="ARBA00044770"/>
    </source>
</evidence>
<gene>
    <name evidence="30" type="ORF">KDM92_13855</name>
</gene>
<evidence type="ECO:0000256" key="13">
    <source>
        <dbReference type="ARBA" id="ARBA00022692"/>
    </source>
</evidence>
<dbReference type="InterPro" id="IPR036950">
    <property type="entry name" value="PBP_transglycosylase"/>
</dbReference>
<keyword evidence="14" id="KW-0378">Hydrolase</keyword>
<keyword evidence="21" id="KW-0511">Multifunctional enzyme</keyword>
<keyword evidence="7" id="KW-1003">Cell membrane</keyword>
<accession>A0A941DGG7</accession>
<dbReference type="Pfam" id="PF00912">
    <property type="entry name" value="Transgly"/>
    <property type="match status" value="1"/>
</dbReference>
<comment type="catalytic activity">
    <reaction evidence="25">
        <text>[GlcNAc-(1-&gt;4)-Mur2Ac(oyl-L-Ala-gamma-D-Glu-L-Lys-D-Ala-D-Ala)](n)-di-trans,octa-cis-undecaprenyl diphosphate + beta-D-GlcNAc-(1-&gt;4)-Mur2Ac(oyl-L-Ala-gamma-D-Glu-L-Lys-D-Ala-D-Ala)-di-trans,octa-cis-undecaprenyl diphosphate = [GlcNAc-(1-&gt;4)-Mur2Ac(oyl-L-Ala-gamma-D-Glu-L-Lys-D-Ala-D-Ala)](n+1)-di-trans,octa-cis-undecaprenyl diphosphate + di-trans,octa-cis-undecaprenyl diphosphate + H(+)</text>
        <dbReference type="Rhea" id="RHEA:23708"/>
        <dbReference type="Rhea" id="RHEA-COMP:9602"/>
        <dbReference type="Rhea" id="RHEA-COMP:9603"/>
        <dbReference type="ChEBI" id="CHEBI:15378"/>
        <dbReference type="ChEBI" id="CHEBI:58405"/>
        <dbReference type="ChEBI" id="CHEBI:60033"/>
        <dbReference type="ChEBI" id="CHEBI:78435"/>
        <dbReference type="EC" id="2.4.99.28"/>
    </reaction>
</comment>
<proteinExistence type="inferred from homology"/>
<evidence type="ECO:0000313" key="30">
    <source>
        <dbReference type="EMBL" id="MBR7747670.1"/>
    </source>
</evidence>
<comment type="similarity">
    <text evidence="4">In the N-terminal section; belongs to the glycosyltransferase 51 family.</text>
</comment>
<dbReference type="Gene3D" id="1.10.3810.10">
    <property type="entry name" value="Biosynthetic peptidoglycan transglycosylase-like"/>
    <property type="match status" value="1"/>
</dbReference>
<evidence type="ECO:0000256" key="7">
    <source>
        <dbReference type="ARBA" id="ARBA00022475"/>
    </source>
</evidence>
<dbReference type="InterPro" id="IPR023346">
    <property type="entry name" value="Lysozyme-like_dom_sf"/>
</dbReference>
<evidence type="ECO:0000256" key="18">
    <source>
        <dbReference type="ARBA" id="ARBA00022989"/>
    </source>
</evidence>
<keyword evidence="9" id="KW-0121">Carboxypeptidase</keyword>
<evidence type="ECO:0000256" key="5">
    <source>
        <dbReference type="ARBA" id="ARBA00012448"/>
    </source>
</evidence>
<dbReference type="EC" id="2.4.99.28" evidence="24"/>
<dbReference type="EMBL" id="JAGSPM010000008">
    <property type="protein sequence ID" value="MBR7747670.1"/>
    <property type="molecule type" value="Genomic_DNA"/>
</dbReference>
<dbReference type="GO" id="GO:0008955">
    <property type="term" value="F:peptidoglycan glycosyltransferase activity"/>
    <property type="evidence" value="ECO:0007669"/>
    <property type="project" value="UniProtKB-EC"/>
</dbReference>
<keyword evidence="12" id="KW-0808">Transferase</keyword>
<evidence type="ECO:0000256" key="2">
    <source>
        <dbReference type="ARBA" id="ARBA00004752"/>
    </source>
</evidence>
<dbReference type="InterPro" id="IPR050396">
    <property type="entry name" value="Glycosyltr_51/Transpeptidase"/>
</dbReference>
<dbReference type="GO" id="GO:0009002">
    <property type="term" value="F:serine-type D-Ala-D-Ala carboxypeptidase activity"/>
    <property type="evidence" value="ECO:0007669"/>
    <property type="project" value="UniProtKB-EC"/>
</dbReference>
<evidence type="ECO:0000256" key="22">
    <source>
        <dbReference type="ARBA" id="ARBA00023316"/>
    </source>
</evidence>
<dbReference type="SUPFAM" id="SSF53955">
    <property type="entry name" value="Lysozyme-like"/>
    <property type="match status" value="1"/>
</dbReference>
<dbReference type="InterPro" id="IPR001264">
    <property type="entry name" value="Glyco_trans_51"/>
</dbReference>
<dbReference type="GO" id="GO:0008658">
    <property type="term" value="F:penicillin binding"/>
    <property type="evidence" value="ECO:0007669"/>
    <property type="project" value="InterPro"/>
</dbReference>
<dbReference type="GO" id="GO:0009252">
    <property type="term" value="P:peptidoglycan biosynthetic process"/>
    <property type="evidence" value="ECO:0007669"/>
    <property type="project" value="UniProtKB-KW"/>
</dbReference>
<evidence type="ECO:0000313" key="31">
    <source>
        <dbReference type="Proteomes" id="UP000680158"/>
    </source>
</evidence>
<dbReference type="Proteomes" id="UP000680158">
    <property type="component" value="Unassembled WGS sequence"/>
</dbReference>
<evidence type="ECO:0000256" key="19">
    <source>
        <dbReference type="ARBA" id="ARBA00023136"/>
    </source>
</evidence>
<dbReference type="NCBIfam" id="TIGR02074">
    <property type="entry name" value="PBP_1a_fam"/>
    <property type="match status" value="1"/>
</dbReference>
<dbReference type="SUPFAM" id="SSF56601">
    <property type="entry name" value="beta-lactamase/transpeptidase-like"/>
    <property type="match status" value="1"/>
</dbReference>
<sequence length="747" mass="82455">MKWLLALAAASVVFILGLLAYIFLILAPGLPELTAVTDYKPKIPLRIYTADNNLIGEFGEEHRDFVAIKDIPEKMKKAVLSIEDARFYEHSGVDYIGVARAVVANATGGVRQGASTITMQVARNFFLTPEQSLSRKLREAMLARRIEQALSKDQILELYMNQIYLGQRTHGFSSAARTYFNKSLKELTIAETAMLAGIPQNPARHNPAVNFERAKKRQLLVLKSMLKHAAITQAQYDQASKETLRVTKAARFESHAAHVAEMVRQQIYAQFKDETYTLGIKVITTIDSDEQDAAYESLRRNVLTYDQRHGYRGPEAFIELPTEENLRDEAIDEFLQKFPSSEGLISAVVTAVTPKLIKADLATGESVEISGEGLRLAASALQAKANRDLKIRVGALIRVMQDRKGKWSVTQTPEVEAAYVSLNANNGAYRALVGGFDFKRKQFNRVTSGWRQPGSVIKPFVYSAALEKGFSPETLINDVPLSETSDELLTWDPRNDDGQYDGPIEMQQGLARSKNVVSVRILRAIGAAYAKEFLGKFGFDPNKHPLNLTMALGTGSVTPLQMASAYAVFANGGYQVKPWLIQKVVDAKGTILFEAKVDNFPSEDARVLDSRNAFVVDSMLREVVRSGTGAAASQKLGRRDLAGKTGTTSDAIDGWFAGYSGDIVAVSWMGFDEPKSLGGKEFGSTVALPIWIDAMRHALKGRPEFIRQAPENLIFSNGKWMYVEYENGAGVKTLDVEEPLGTISSEQ</sequence>
<evidence type="ECO:0000256" key="21">
    <source>
        <dbReference type="ARBA" id="ARBA00023268"/>
    </source>
</evidence>
<keyword evidence="17" id="KW-0573">Peptidoglycan synthesis</keyword>
<organism evidence="30 31">
    <name type="scientific">Undibacterium baiyunense</name>
    <dbReference type="NCBI Taxonomy" id="2828731"/>
    <lineage>
        <taxon>Bacteria</taxon>
        <taxon>Pseudomonadati</taxon>
        <taxon>Pseudomonadota</taxon>
        <taxon>Betaproteobacteria</taxon>
        <taxon>Burkholderiales</taxon>
        <taxon>Oxalobacteraceae</taxon>
        <taxon>Undibacterium</taxon>
    </lineage>
</organism>
<reference evidence="30 31" key="1">
    <citation type="submission" date="2021-04" db="EMBL/GenBank/DDBJ databases">
        <title>novel species isolated from subtropical streams in China.</title>
        <authorList>
            <person name="Lu H."/>
        </authorList>
    </citation>
    <scope>NUCLEOTIDE SEQUENCE [LARGE SCALE GENOMIC DNA]</scope>
    <source>
        <strain evidence="30 31">BYS107W</strain>
    </source>
</reference>
<evidence type="ECO:0000256" key="3">
    <source>
        <dbReference type="ARBA" id="ARBA00007090"/>
    </source>
</evidence>
<evidence type="ECO:0000256" key="11">
    <source>
        <dbReference type="ARBA" id="ARBA00022676"/>
    </source>
</evidence>
<dbReference type="GO" id="GO:0006508">
    <property type="term" value="P:proteolysis"/>
    <property type="evidence" value="ECO:0007669"/>
    <property type="project" value="UniProtKB-KW"/>
</dbReference>
<comment type="subcellular location">
    <subcellularLocation>
        <location evidence="1">Cell inner membrane</location>
        <topology evidence="1">Single-pass type II membrane protein</topology>
    </subcellularLocation>
</comment>
<dbReference type="InterPro" id="IPR001460">
    <property type="entry name" value="PCN-bd_Tpept"/>
</dbReference>
<evidence type="ECO:0000256" key="26">
    <source>
        <dbReference type="ARBA" id="ARBA00060592"/>
    </source>
</evidence>
<evidence type="ECO:0000256" key="8">
    <source>
        <dbReference type="ARBA" id="ARBA00022519"/>
    </source>
</evidence>
<dbReference type="InterPro" id="IPR031376">
    <property type="entry name" value="PCB_OB"/>
</dbReference>
<evidence type="ECO:0000256" key="12">
    <source>
        <dbReference type="ARBA" id="ARBA00022679"/>
    </source>
</evidence>
<dbReference type="RefSeq" id="WP_212685050.1">
    <property type="nucleotide sequence ID" value="NZ_JAGSPM010000008.1"/>
</dbReference>
<comment type="similarity">
    <text evidence="3">In the C-terminal section; belongs to the transpeptidase family.</text>
</comment>
<dbReference type="GO" id="GO:0008360">
    <property type="term" value="P:regulation of cell shape"/>
    <property type="evidence" value="ECO:0007669"/>
    <property type="project" value="UniProtKB-KW"/>
</dbReference>
<evidence type="ECO:0000256" key="25">
    <source>
        <dbReference type="ARBA" id="ARBA00049902"/>
    </source>
</evidence>
<comment type="pathway">
    <text evidence="26">Glycan biosynthesis.</text>
</comment>
<dbReference type="Pfam" id="PF17092">
    <property type="entry name" value="PCB_OB"/>
    <property type="match status" value="1"/>
</dbReference>
<dbReference type="AlphaFoldDB" id="A0A941DGG7"/>
<evidence type="ECO:0000256" key="16">
    <source>
        <dbReference type="ARBA" id="ARBA00022968"/>
    </source>
</evidence>
<evidence type="ECO:0000256" key="10">
    <source>
        <dbReference type="ARBA" id="ARBA00022670"/>
    </source>
</evidence>
<evidence type="ECO:0000256" key="4">
    <source>
        <dbReference type="ARBA" id="ARBA00007739"/>
    </source>
</evidence>
<feature type="domain" description="Glycosyl transferase family 51" evidence="28">
    <location>
        <begin position="52"/>
        <end position="225"/>
    </location>
</feature>
<evidence type="ECO:0000256" key="17">
    <source>
        <dbReference type="ARBA" id="ARBA00022984"/>
    </source>
</evidence>
<dbReference type="GO" id="GO:0030288">
    <property type="term" value="C:outer membrane-bounded periplasmic space"/>
    <property type="evidence" value="ECO:0007669"/>
    <property type="project" value="TreeGrafter"/>
</dbReference>
<keyword evidence="13" id="KW-0812">Transmembrane</keyword>
<evidence type="ECO:0000259" key="29">
    <source>
        <dbReference type="Pfam" id="PF17092"/>
    </source>
</evidence>
<feature type="domain" description="Penicillin-binding protein transpeptidase" evidence="27">
    <location>
        <begin position="419"/>
        <end position="660"/>
    </location>
</feature>
<keyword evidence="19" id="KW-0472">Membrane</keyword>
<evidence type="ECO:0000256" key="20">
    <source>
        <dbReference type="ARBA" id="ARBA00023251"/>
    </source>
</evidence>
<keyword evidence="10" id="KW-0645">Protease</keyword>
<dbReference type="GO" id="GO:0005886">
    <property type="term" value="C:plasma membrane"/>
    <property type="evidence" value="ECO:0007669"/>
    <property type="project" value="UniProtKB-SubCell"/>
</dbReference>
<evidence type="ECO:0000256" key="15">
    <source>
        <dbReference type="ARBA" id="ARBA00022960"/>
    </source>
</evidence>
<dbReference type="Pfam" id="PF00905">
    <property type="entry name" value="Transpeptidase"/>
    <property type="match status" value="1"/>
</dbReference>
<dbReference type="PANTHER" id="PTHR32282:SF27">
    <property type="entry name" value="PENICILLIN-BINDING PROTEIN 1A"/>
    <property type="match status" value="1"/>
</dbReference>
<keyword evidence="18" id="KW-1133">Transmembrane helix</keyword>
<keyword evidence="20" id="KW-0046">Antibiotic resistance</keyword>
<evidence type="ECO:0000259" key="28">
    <source>
        <dbReference type="Pfam" id="PF00912"/>
    </source>
</evidence>
<evidence type="ECO:0000256" key="23">
    <source>
        <dbReference type="ARBA" id="ARBA00034000"/>
    </source>
</evidence>
<evidence type="ECO:0000259" key="27">
    <source>
        <dbReference type="Pfam" id="PF00905"/>
    </source>
</evidence>
<keyword evidence="31" id="KW-1185">Reference proteome</keyword>
<dbReference type="FunFam" id="1.10.3810.10:FF:000003">
    <property type="entry name" value="Penicillin-binding protein 1a"/>
    <property type="match status" value="1"/>
</dbReference>
<evidence type="ECO:0000256" key="1">
    <source>
        <dbReference type="ARBA" id="ARBA00004249"/>
    </source>
</evidence>